<evidence type="ECO:0000256" key="6">
    <source>
        <dbReference type="ARBA" id="ARBA00023004"/>
    </source>
</evidence>
<dbReference type="SUPFAM" id="SSF50022">
    <property type="entry name" value="ISP domain"/>
    <property type="match status" value="1"/>
</dbReference>
<dbReference type="PANTHER" id="PTHR43756">
    <property type="entry name" value="CHOLINE MONOOXYGENASE, CHLOROPLASTIC"/>
    <property type="match status" value="1"/>
</dbReference>
<dbReference type="PROSITE" id="PS00570">
    <property type="entry name" value="RING_HYDROXYL_ALPHA"/>
    <property type="match status" value="1"/>
</dbReference>
<evidence type="ECO:0000256" key="1">
    <source>
        <dbReference type="ARBA" id="ARBA00008751"/>
    </source>
</evidence>
<dbReference type="InterPro" id="IPR036922">
    <property type="entry name" value="Rieske_2Fe-2S_sf"/>
</dbReference>
<dbReference type="RefSeq" id="WP_079568581.1">
    <property type="nucleotide sequence ID" value="NZ_LT670818.1"/>
</dbReference>
<evidence type="ECO:0000256" key="2">
    <source>
        <dbReference type="ARBA" id="ARBA00022714"/>
    </source>
</evidence>
<proteinExistence type="inferred from homology"/>
<dbReference type="PRINTS" id="PR00090">
    <property type="entry name" value="RNGDIOXGNASE"/>
</dbReference>
<dbReference type="EMBL" id="LT670818">
    <property type="protein sequence ID" value="SHH04353.1"/>
    <property type="molecule type" value="Genomic_DNA"/>
</dbReference>
<keyword evidence="2" id="KW-0001">2Fe-2S</keyword>
<dbReference type="OrthoDB" id="7456916at2"/>
<dbReference type="GO" id="GO:0005506">
    <property type="term" value="F:iron ion binding"/>
    <property type="evidence" value="ECO:0007669"/>
    <property type="project" value="InterPro"/>
</dbReference>
<dbReference type="PROSITE" id="PS51296">
    <property type="entry name" value="RIESKE"/>
    <property type="match status" value="1"/>
</dbReference>
<keyword evidence="5" id="KW-0560">Oxidoreductase</keyword>
<dbReference type="SUPFAM" id="SSF55961">
    <property type="entry name" value="Bet v1-like"/>
    <property type="match status" value="1"/>
</dbReference>
<accession>A0A1M5PSU8</accession>
<keyword evidence="4 10" id="KW-0223">Dioxygenase</keyword>
<dbReference type="InterPro" id="IPR015879">
    <property type="entry name" value="Ring_hydroxy_dOase_asu_C_dom"/>
</dbReference>
<keyword evidence="3" id="KW-0479">Metal-binding</keyword>
<reference evidence="10 11" key="1">
    <citation type="submission" date="2016-11" db="EMBL/GenBank/DDBJ databases">
        <authorList>
            <person name="Jaros S."/>
            <person name="Januszkiewicz K."/>
            <person name="Wedrychowicz H."/>
        </authorList>
    </citation>
    <scope>NUCLEOTIDE SEQUENCE [LARGE SCALE GENOMIC DNA]</scope>
    <source>
        <strain evidence="10 11">GAS242</strain>
    </source>
</reference>
<dbReference type="Gene3D" id="2.102.10.10">
    <property type="entry name" value="Rieske [2Fe-2S] iron-sulphur domain"/>
    <property type="match status" value="1"/>
</dbReference>
<evidence type="ECO:0000313" key="11">
    <source>
        <dbReference type="Proteomes" id="UP000190675"/>
    </source>
</evidence>
<sequence length="439" mass="49760">MSAISGARTTGPANAKPWILENKGEGRFDVRRAAFTADLVEAEMRGIFDHSWLYVGHESEIPNSGDFVTRTVAGRPLVLVRSSDGMIRVLQNSCSHRGAEVCRERRGNSRLFVCPYHAWTFQNDGQLRGTSFPDGVSKGFDRKRMGLKTPPRTEIYRDLVFVSFDRDIVDLQTYLGRAKDYLDQILDQGESGTEIVEGTHEYSIDANWKLLIENSIDGYHAPSTHQRYFDYLKRNSGSIDRGPQRYSRGMDLGNGHALMTGEATFPRPVALWASMLGDEAQPELDRVMKRLVERFGPDRADRIATHSRNLFIFPNLIINDVQAITVRTFFPIRPDRMSVISWALAPRNEPEGLRKVRLDSYLSFLGPGGFATPDDIELLESCQRGFANREAEWSDLSRGMSDAEPDMLSEEQMRAFWRRWDHMMRDDGAPASTVAGERI</sequence>
<comment type="similarity">
    <text evidence="1">Belongs to the bacterial ring-hydroxylating dioxygenase alpha subunit family.</text>
</comment>
<organism evidence="10 11">
    <name type="scientific">Bradyrhizobium erythrophlei</name>
    <dbReference type="NCBI Taxonomy" id="1437360"/>
    <lineage>
        <taxon>Bacteria</taxon>
        <taxon>Pseudomonadati</taxon>
        <taxon>Pseudomonadota</taxon>
        <taxon>Alphaproteobacteria</taxon>
        <taxon>Hyphomicrobiales</taxon>
        <taxon>Nitrobacteraceae</taxon>
        <taxon>Bradyrhizobium</taxon>
    </lineage>
</organism>
<keyword evidence="6" id="KW-0408">Iron</keyword>
<evidence type="ECO:0000313" key="10">
    <source>
        <dbReference type="EMBL" id="SHH04353.1"/>
    </source>
</evidence>
<dbReference type="InterPro" id="IPR001663">
    <property type="entry name" value="Rng_hydr_dOase-A"/>
</dbReference>
<evidence type="ECO:0000256" key="3">
    <source>
        <dbReference type="ARBA" id="ARBA00022723"/>
    </source>
</evidence>
<evidence type="ECO:0000256" key="8">
    <source>
        <dbReference type="ARBA" id="ARBA00023027"/>
    </source>
</evidence>
<name>A0A1M5PSU8_9BRAD</name>
<feature type="domain" description="Rieske" evidence="9">
    <location>
        <begin position="53"/>
        <end position="162"/>
    </location>
</feature>
<dbReference type="AlphaFoldDB" id="A0A1M5PSU8"/>
<dbReference type="InterPro" id="IPR017941">
    <property type="entry name" value="Rieske_2Fe-2S"/>
</dbReference>
<dbReference type="PANTHER" id="PTHR43756:SF1">
    <property type="entry name" value="3-PHENYLPROPIONATE_CINNAMIC ACID DIOXYGENASE SUBUNIT ALPHA"/>
    <property type="match status" value="1"/>
</dbReference>
<evidence type="ECO:0000256" key="4">
    <source>
        <dbReference type="ARBA" id="ARBA00022964"/>
    </source>
</evidence>
<dbReference type="Proteomes" id="UP000190675">
    <property type="component" value="Chromosome I"/>
</dbReference>
<dbReference type="GO" id="GO:0051213">
    <property type="term" value="F:dioxygenase activity"/>
    <property type="evidence" value="ECO:0007669"/>
    <property type="project" value="UniProtKB-KW"/>
</dbReference>
<evidence type="ECO:0000256" key="5">
    <source>
        <dbReference type="ARBA" id="ARBA00023002"/>
    </source>
</evidence>
<keyword evidence="7" id="KW-0411">Iron-sulfur</keyword>
<dbReference type="GO" id="GO:0051537">
    <property type="term" value="F:2 iron, 2 sulfur cluster binding"/>
    <property type="evidence" value="ECO:0007669"/>
    <property type="project" value="UniProtKB-KW"/>
</dbReference>
<dbReference type="InterPro" id="IPR015881">
    <property type="entry name" value="ARHD_Rieske_2Fe_2S"/>
</dbReference>
<dbReference type="Pfam" id="PF00355">
    <property type="entry name" value="Rieske"/>
    <property type="match status" value="1"/>
</dbReference>
<evidence type="ECO:0000256" key="7">
    <source>
        <dbReference type="ARBA" id="ARBA00023014"/>
    </source>
</evidence>
<protein>
    <submittedName>
        <fullName evidence="10">Benzoate/toluate 1,2-dioxygenase alpha subunit/p-cumate 2,3-dioxygenase alpha subunit</fullName>
    </submittedName>
</protein>
<dbReference type="CDD" id="cd03469">
    <property type="entry name" value="Rieske_RO_Alpha_N"/>
    <property type="match status" value="1"/>
</dbReference>
<dbReference type="CDD" id="cd08879">
    <property type="entry name" value="RHO_alpha_C_AntDO-like"/>
    <property type="match status" value="1"/>
</dbReference>
<gene>
    <name evidence="10" type="ORF">SAMN05444169_5423</name>
</gene>
<keyword evidence="8" id="KW-0520">NAD</keyword>
<evidence type="ECO:0000259" key="9">
    <source>
        <dbReference type="PROSITE" id="PS51296"/>
    </source>
</evidence>
<dbReference type="Gene3D" id="3.90.380.10">
    <property type="entry name" value="Naphthalene 1,2-dioxygenase Alpha Subunit, Chain A, domain 1"/>
    <property type="match status" value="1"/>
</dbReference>
<dbReference type="Pfam" id="PF00848">
    <property type="entry name" value="Ring_hydroxyl_A"/>
    <property type="match status" value="1"/>
</dbReference>